<dbReference type="UniPathway" id="UPA00148"/>
<dbReference type="InterPro" id="IPR000878">
    <property type="entry name" value="4pyrrol_Mease"/>
</dbReference>
<dbReference type="GO" id="GO:0046026">
    <property type="term" value="F:precorrin-4 C11-methyltransferase activity"/>
    <property type="evidence" value="ECO:0007669"/>
    <property type="project" value="UniProtKB-EC"/>
</dbReference>
<evidence type="ECO:0000256" key="3">
    <source>
        <dbReference type="ARBA" id="ARBA00022573"/>
    </source>
</evidence>
<evidence type="ECO:0000313" key="8">
    <source>
        <dbReference type="EMBL" id="RQW12549.1"/>
    </source>
</evidence>
<dbReference type="Proteomes" id="UP000282529">
    <property type="component" value="Unassembled WGS sequence"/>
</dbReference>
<name>A0A3N9P9P9_9BACL</name>
<dbReference type="NCBIfam" id="TIGR01465">
    <property type="entry name" value="cobM_cbiF"/>
    <property type="match status" value="1"/>
</dbReference>
<keyword evidence="9" id="KW-1185">Reference proteome</keyword>
<organism evidence="8 9">
    <name type="scientific">Paenibacillus rhizophilus</name>
    <dbReference type="NCBI Taxonomy" id="1850366"/>
    <lineage>
        <taxon>Bacteria</taxon>
        <taxon>Bacillati</taxon>
        <taxon>Bacillota</taxon>
        <taxon>Bacilli</taxon>
        <taxon>Bacillales</taxon>
        <taxon>Paenibacillaceae</taxon>
        <taxon>Paenibacillus</taxon>
    </lineage>
</organism>
<dbReference type="PANTHER" id="PTHR45790">
    <property type="entry name" value="SIROHEME SYNTHASE-RELATED"/>
    <property type="match status" value="1"/>
</dbReference>
<dbReference type="Gene3D" id="3.30.950.10">
    <property type="entry name" value="Methyltransferase, Cobalt-precorrin-4 Transmethylase, Domain 2"/>
    <property type="match status" value="1"/>
</dbReference>
<evidence type="ECO:0000256" key="4">
    <source>
        <dbReference type="ARBA" id="ARBA00022603"/>
    </source>
</evidence>
<dbReference type="PANTHER" id="PTHR45790:SF4">
    <property type="entry name" value="COBALT-PRECORRIN-4 C(11)-METHYLTRANSFERASE"/>
    <property type="match status" value="1"/>
</dbReference>
<dbReference type="InterPro" id="IPR014777">
    <property type="entry name" value="4pyrrole_Mease_sub1"/>
</dbReference>
<dbReference type="RefSeq" id="WP_124694585.1">
    <property type="nucleotide sequence ID" value="NZ_JBHUFE010000008.1"/>
</dbReference>
<comment type="similarity">
    <text evidence="2">Belongs to the precorrin methyltransferase family.</text>
</comment>
<evidence type="ECO:0000313" key="9">
    <source>
        <dbReference type="Proteomes" id="UP000282529"/>
    </source>
</evidence>
<evidence type="ECO:0000256" key="5">
    <source>
        <dbReference type="ARBA" id="ARBA00022679"/>
    </source>
</evidence>
<evidence type="ECO:0000259" key="7">
    <source>
        <dbReference type="Pfam" id="PF00590"/>
    </source>
</evidence>
<dbReference type="OrthoDB" id="9815856at2"/>
<sequence>MKLEPRVYIVGAGPGDPDLITVKGLNILMNADLVLYTDSLVNEQLVSRAGSHAEVVQSSGMDLEQMVDVMAEAVLTGKSVARVHTGDPAVYGAILEQMVLLKQRGIAYEIVPGVSSVFAAAAVLGAELTVPDLTQTVILTRAEGRTPVPEREKLRDLASHHCTIALFLSATLAKKVVKEFVEAGWSEDTPVAVVQRATWPDQKIVRTTLRHLDSDLRQAGIRMHAMILAGWALDPGMVDRDEHRSKLYDKSFTHGYRKGQAAND</sequence>
<dbReference type="Pfam" id="PF00590">
    <property type="entry name" value="TP_methylase"/>
    <property type="match status" value="1"/>
</dbReference>
<proteinExistence type="inferred from homology"/>
<dbReference type="EMBL" id="RQPI01000002">
    <property type="protein sequence ID" value="RQW12549.1"/>
    <property type="molecule type" value="Genomic_DNA"/>
</dbReference>
<dbReference type="InterPro" id="IPR003043">
    <property type="entry name" value="Uropor_MeTrfase_CS"/>
</dbReference>
<keyword evidence="6" id="KW-0949">S-adenosyl-L-methionine</keyword>
<keyword evidence="5 8" id="KW-0808">Transferase</keyword>
<dbReference type="GO" id="GO:0032259">
    <property type="term" value="P:methylation"/>
    <property type="evidence" value="ECO:0007669"/>
    <property type="project" value="UniProtKB-KW"/>
</dbReference>
<evidence type="ECO:0000256" key="6">
    <source>
        <dbReference type="ARBA" id="ARBA00022691"/>
    </source>
</evidence>
<dbReference type="InterPro" id="IPR006362">
    <property type="entry name" value="Cbl_synth_CobM/CibF"/>
</dbReference>
<dbReference type="CDD" id="cd11641">
    <property type="entry name" value="Precorrin-4_C11-MT"/>
    <property type="match status" value="1"/>
</dbReference>
<reference evidence="8 9" key="1">
    <citation type="submission" date="2018-11" db="EMBL/GenBank/DDBJ databases">
        <title>Genome sequence of strain 7197.</title>
        <authorList>
            <person name="Gao J."/>
            <person name="Sun J."/>
        </authorList>
    </citation>
    <scope>NUCLEOTIDE SEQUENCE [LARGE SCALE GENOMIC DNA]</scope>
    <source>
        <strain evidence="8 9">7197</strain>
    </source>
</reference>
<dbReference type="InterPro" id="IPR014776">
    <property type="entry name" value="4pyrrole_Mease_sub2"/>
</dbReference>
<dbReference type="EC" id="2.1.1.133" evidence="8"/>
<dbReference type="Gene3D" id="3.40.1010.10">
    <property type="entry name" value="Cobalt-precorrin-4 Transmethylase, Domain 1"/>
    <property type="match status" value="1"/>
</dbReference>
<dbReference type="AlphaFoldDB" id="A0A3N9P9P9"/>
<gene>
    <name evidence="8" type="primary">cobM</name>
    <name evidence="8" type="ORF">EH198_05695</name>
</gene>
<dbReference type="InterPro" id="IPR050161">
    <property type="entry name" value="Siro_Cobalamin_biosynth"/>
</dbReference>
<dbReference type="PROSITE" id="PS00839">
    <property type="entry name" value="SUMT_1"/>
    <property type="match status" value="1"/>
</dbReference>
<keyword evidence="4 8" id="KW-0489">Methyltransferase</keyword>
<dbReference type="GO" id="GO:0009236">
    <property type="term" value="P:cobalamin biosynthetic process"/>
    <property type="evidence" value="ECO:0007669"/>
    <property type="project" value="UniProtKB-UniPathway"/>
</dbReference>
<protein>
    <submittedName>
        <fullName evidence="8">Precorrin-4 C(11)-methyltransferase</fullName>
        <ecNumber evidence="8">2.1.1.133</ecNumber>
    </submittedName>
</protein>
<feature type="domain" description="Tetrapyrrole methylase" evidence="7">
    <location>
        <begin position="6"/>
        <end position="212"/>
    </location>
</feature>
<comment type="pathway">
    <text evidence="1">Cofactor biosynthesis; adenosylcobalamin biosynthesis.</text>
</comment>
<keyword evidence="3" id="KW-0169">Cobalamin biosynthesis</keyword>
<evidence type="ECO:0000256" key="2">
    <source>
        <dbReference type="ARBA" id="ARBA00005879"/>
    </source>
</evidence>
<accession>A0A3N9P9P9</accession>
<evidence type="ECO:0000256" key="1">
    <source>
        <dbReference type="ARBA" id="ARBA00004953"/>
    </source>
</evidence>
<dbReference type="InterPro" id="IPR035996">
    <property type="entry name" value="4pyrrol_Methylase_sf"/>
</dbReference>
<comment type="caution">
    <text evidence="8">The sequence shown here is derived from an EMBL/GenBank/DDBJ whole genome shotgun (WGS) entry which is preliminary data.</text>
</comment>
<dbReference type="SUPFAM" id="SSF53790">
    <property type="entry name" value="Tetrapyrrole methylase"/>
    <property type="match status" value="1"/>
</dbReference>